<proteinExistence type="predicted"/>
<sequence>MVILTIPKKLTRRDDLVVIPRREYEALIELRKIREFVPTAAQKKALAGARKEYKAGKYLTLNEFRQRLGVKG</sequence>
<evidence type="ECO:0000313" key="2">
    <source>
        <dbReference type="Proteomes" id="UP000034682"/>
    </source>
</evidence>
<reference evidence="1 2" key="1">
    <citation type="journal article" date="2015" name="Nature">
        <title>rRNA introns, odd ribosomes, and small enigmatic genomes across a large radiation of phyla.</title>
        <authorList>
            <person name="Brown C.T."/>
            <person name="Hug L.A."/>
            <person name="Thomas B.C."/>
            <person name="Sharon I."/>
            <person name="Castelle C.J."/>
            <person name="Singh A."/>
            <person name="Wilkins M.J."/>
            <person name="Williams K.H."/>
            <person name="Banfield J.F."/>
        </authorList>
    </citation>
    <scope>NUCLEOTIDE SEQUENCE [LARGE SCALE GENOMIC DNA]</scope>
</reference>
<dbReference type="Proteomes" id="UP000034682">
    <property type="component" value="Unassembled WGS sequence"/>
</dbReference>
<accession>A0A0G1W3N7</accession>
<dbReference type="AlphaFoldDB" id="A0A0G1W3N7"/>
<dbReference type="EMBL" id="LCOK01000010">
    <property type="protein sequence ID" value="KKU76920.1"/>
    <property type="molecule type" value="Genomic_DNA"/>
</dbReference>
<protein>
    <submittedName>
        <fullName evidence="1">Uncharacterized protein</fullName>
    </submittedName>
</protein>
<gene>
    <name evidence="1" type="ORF">UY02_C0010G0007</name>
</gene>
<comment type="caution">
    <text evidence="1">The sequence shown here is derived from an EMBL/GenBank/DDBJ whole genome shotgun (WGS) entry which is preliminary data.</text>
</comment>
<organism evidence="1 2">
    <name type="scientific">Candidatus Giovannonibacteria bacterium GW2011_GWB1_47_6b</name>
    <dbReference type="NCBI Taxonomy" id="1618655"/>
    <lineage>
        <taxon>Bacteria</taxon>
        <taxon>Candidatus Giovannoniibacteriota</taxon>
    </lineage>
</organism>
<name>A0A0G1W3N7_9BACT</name>
<evidence type="ECO:0000313" key="1">
    <source>
        <dbReference type="EMBL" id="KKU76920.1"/>
    </source>
</evidence>